<dbReference type="AlphaFoldDB" id="A0A3M7RZJ2"/>
<name>A0A3M7RZJ2_BRAPC</name>
<keyword evidence="2" id="KW-1185">Reference proteome</keyword>
<dbReference type="EMBL" id="REGN01002321">
    <property type="protein sequence ID" value="RNA28902.1"/>
    <property type="molecule type" value="Genomic_DNA"/>
</dbReference>
<reference evidence="1 2" key="1">
    <citation type="journal article" date="2018" name="Sci. Rep.">
        <title>Genomic signatures of local adaptation to the degree of environmental predictability in rotifers.</title>
        <authorList>
            <person name="Franch-Gras L."/>
            <person name="Hahn C."/>
            <person name="Garcia-Roger E.M."/>
            <person name="Carmona M.J."/>
            <person name="Serra M."/>
            <person name="Gomez A."/>
        </authorList>
    </citation>
    <scope>NUCLEOTIDE SEQUENCE [LARGE SCALE GENOMIC DNA]</scope>
    <source>
        <strain evidence="1">HYR1</strain>
    </source>
</reference>
<dbReference type="Proteomes" id="UP000276133">
    <property type="component" value="Unassembled WGS sequence"/>
</dbReference>
<evidence type="ECO:0000313" key="1">
    <source>
        <dbReference type="EMBL" id="RNA28902.1"/>
    </source>
</evidence>
<accession>A0A3M7RZJ2</accession>
<proteinExistence type="predicted"/>
<organism evidence="1 2">
    <name type="scientific">Brachionus plicatilis</name>
    <name type="common">Marine rotifer</name>
    <name type="synonym">Brachionus muelleri</name>
    <dbReference type="NCBI Taxonomy" id="10195"/>
    <lineage>
        <taxon>Eukaryota</taxon>
        <taxon>Metazoa</taxon>
        <taxon>Spiralia</taxon>
        <taxon>Gnathifera</taxon>
        <taxon>Rotifera</taxon>
        <taxon>Eurotatoria</taxon>
        <taxon>Monogononta</taxon>
        <taxon>Pseudotrocha</taxon>
        <taxon>Ploima</taxon>
        <taxon>Brachionidae</taxon>
        <taxon>Brachionus</taxon>
    </lineage>
</organism>
<gene>
    <name evidence="1" type="ORF">BpHYR1_049588</name>
</gene>
<sequence>MNYFFNFCILLYGGNFELPTCESKVINHIRLCSKNIVAYWPFMQAIPKTPKIIYIYKIIENYLNHLNVTIYSAKTFFILAGFNNVAGLKGKNSKLFRPIFKF</sequence>
<protein>
    <submittedName>
        <fullName evidence="1">Uncharacterized protein</fullName>
    </submittedName>
</protein>
<evidence type="ECO:0000313" key="2">
    <source>
        <dbReference type="Proteomes" id="UP000276133"/>
    </source>
</evidence>
<comment type="caution">
    <text evidence="1">The sequence shown here is derived from an EMBL/GenBank/DDBJ whole genome shotgun (WGS) entry which is preliminary data.</text>
</comment>